<comment type="similarity">
    <text evidence="1">Belongs to the UPF0213 family.</text>
</comment>
<gene>
    <name evidence="3" type="ORF">EQM13_06635</name>
</gene>
<keyword evidence="4" id="KW-1185">Reference proteome</keyword>
<evidence type="ECO:0000256" key="1">
    <source>
        <dbReference type="ARBA" id="ARBA00007435"/>
    </source>
</evidence>
<dbReference type="RefSeq" id="WP_071141405.1">
    <property type="nucleotide sequence ID" value="NZ_CP035282.1"/>
</dbReference>
<dbReference type="Pfam" id="PF01541">
    <property type="entry name" value="GIY-YIG"/>
    <property type="match status" value="1"/>
</dbReference>
<accession>A0A410QBF9</accession>
<dbReference type="PROSITE" id="PS50164">
    <property type="entry name" value="GIY_YIG"/>
    <property type="match status" value="1"/>
</dbReference>
<dbReference type="CDD" id="cd10456">
    <property type="entry name" value="GIY-YIG_UPF0213"/>
    <property type="match status" value="1"/>
</dbReference>
<dbReference type="InterPro" id="IPR035901">
    <property type="entry name" value="GIY-YIG_endonuc_sf"/>
</dbReference>
<reference evidence="4" key="1">
    <citation type="submission" date="2019-01" db="EMBL/GenBank/DDBJ databases">
        <title>Draft genomes of a novel of Sporanaerobacter strains.</title>
        <authorList>
            <person name="Ma S."/>
        </authorList>
    </citation>
    <scope>NUCLEOTIDE SEQUENCE [LARGE SCALE GENOMIC DNA]</scope>
    <source>
        <strain evidence="4">NJN-17</strain>
    </source>
</reference>
<proteinExistence type="inferred from homology"/>
<name>A0A410QBF9_9FIRM</name>
<evidence type="ECO:0000259" key="2">
    <source>
        <dbReference type="PROSITE" id="PS50164"/>
    </source>
</evidence>
<sequence>MCYVYILKCCDNTFYTGWTNCLKKRLETHKKGKGAKYTRGRLPVELVYFEKFEDKISAQRREYEIKKMTKKEKYKLVCQSKNENFSSIS</sequence>
<dbReference type="OrthoDB" id="9807770at2"/>
<dbReference type="SUPFAM" id="SSF82771">
    <property type="entry name" value="GIY-YIG endonuclease"/>
    <property type="match status" value="1"/>
</dbReference>
<dbReference type="Gene3D" id="3.40.1440.10">
    <property type="entry name" value="GIY-YIG endonuclease"/>
    <property type="match status" value="1"/>
</dbReference>
<dbReference type="KEGG" id="spoa:EQM13_06635"/>
<organism evidence="3 4">
    <name type="scientific">Acidilutibacter cellobiosedens</name>
    <dbReference type="NCBI Taxonomy" id="2507161"/>
    <lineage>
        <taxon>Bacteria</taxon>
        <taxon>Bacillati</taxon>
        <taxon>Bacillota</taxon>
        <taxon>Tissierellia</taxon>
        <taxon>Tissierellales</taxon>
        <taxon>Acidilutibacteraceae</taxon>
        <taxon>Acidilutibacter</taxon>
    </lineage>
</organism>
<dbReference type="PANTHER" id="PTHR34477">
    <property type="entry name" value="UPF0213 PROTEIN YHBQ"/>
    <property type="match status" value="1"/>
</dbReference>
<dbReference type="AlphaFoldDB" id="A0A410QBF9"/>
<protein>
    <submittedName>
        <fullName evidence="3">GIY-YIG nuclease family protein</fullName>
    </submittedName>
</protein>
<dbReference type="Proteomes" id="UP000287969">
    <property type="component" value="Chromosome"/>
</dbReference>
<dbReference type="EMBL" id="CP035282">
    <property type="protein sequence ID" value="QAT61290.1"/>
    <property type="molecule type" value="Genomic_DNA"/>
</dbReference>
<dbReference type="InterPro" id="IPR050190">
    <property type="entry name" value="UPF0213_domain"/>
</dbReference>
<dbReference type="PANTHER" id="PTHR34477:SF1">
    <property type="entry name" value="UPF0213 PROTEIN YHBQ"/>
    <property type="match status" value="1"/>
</dbReference>
<dbReference type="InterPro" id="IPR000305">
    <property type="entry name" value="GIY-YIG_endonuc"/>
</dbReference>
<evidence type="ECO:0000313" key="3">
    <source>
        <dbReference type="EMBL" id="QAT61290.1"/>
    </source>
</evidence>
<evidence type="ECO:0000313" key="4">
    <source>
        <dbReference type="Proteomes" id="UP000287969"/>
    </source>
</evidence>
<feature type="domain" description="GIY-YIG" evidence="2">
    <location>
        <begin position="1"/>
        <end position="76"/>
    </location>
</feature>